<gene>
    <name evidence="8" type="ORF">IDM40_27135</name>
</gene>
<feature type="domain" description="Cardiolipin synthase N-terminal" evidence="7">
    <location>
        <begin position="32"/>
        <end position="74"/>
    </location>
</feature>
<dbReference type="InterPro" id="IPR027379">
    <property type="entry name" value="CLS_N"/>
</dbReference>
<evidence type="ECO:0000256" key="6">
    <source>
        <dbReference type="SAM" id="Phobius"/>
    </source>
</evidence>
<dbReference type="EMBL" id="JADBGI010000042">
    <property type="protein sequence ID" value="MBE3002344.1"/>
    <property type="molecule type" value="Genomic_DNA"/>
</dbReference>
<reference evidence="8 9" key="1">
    <citation type="submission" date="2020-09" db="EMBL/GenBank/DDBJ databases">
        <title>Diversity and distribution of actinomycetes associated with coral in the coast of Hainan.</title>
        <authorList>
            <person name="Li F."/>
        </authorList>
    </citation>
    <scope>NUCLEOTIDE SEQUENCE [LARGE SCALE GENOMIC DNA]</scope>
    <source>
        <strain evidence="8 9">HNM0947</strain>
    </source>
</reference>
<keyword evidence="2" id="KW-1003">Cell membrane</keyword>
<feature type="transmembrane region" description="Helical" evidence="6">
    <location>
        <begin position="52"/>
        <end position="72"/>
    </location>
</feature>
<feature type="transmembrane region" description="Helical" evidence="6">
    <location>
        <begin position="15"/>
        <end position="40"/>
    </location>
</feature>
<evidence type="ECO:0000256" key="2">
    <source>
        <dbReference type="ARBA" id="ARBA00022475"/>
    </source>
</evidence>
<keyword evidence="3 6" id="KW-0812">Transmembrane</keyword>
<evidence type="ECO:0000256" key="1">
    <source>
        <dbReference type="ARBA" id="ARBA00004651"/>
    </source>
</evidence>
<accession>A0ABR9PEV0</accession>
<evidence type="ECO:0000313" key="8">
    <source>
        <dbReference type="EMBL" id="MBE3002344.1"/>
    </source>
</evidence>
<comment type="subcellular location">
    <subcellularLocation>
        <location evidence="1">Cell membrane</location>
        <topology evidence="1">Multi-pass membrane protein</topology>
    </subcellularLocation>
</comment>
<evidence type="ECO:0000256" key="5">
    <source>
        <dbReference type="ARBA" id="ARBA00023136"/>
    </source>
</evidence>
<evidence type="ECO:0000256" key="4">
    <source>
        <dbReference type="ARBA" id="ARBA00022989"/>
    </source>
</evidence>
<keyword evidence="4 6" id="KW-1133">Transmembrane helix</keyword>
<protein>
    <submittedName>
        <fullName evidence="8">PLDc_N domain-containing protein</fullName>
    </submittedName>
</protein>
<evidence type="ECO:0000313" key="9">
    <source>
        <dbReference type="Proteomes" id="UP000806528"/>
    </source>
</evidence>
<keyword evidence="9" id="KW-1185">Reference proteome</keyword>
<comment type="caution">
    <text evidence="8">The sequence shown here is derived from an EMBL/GenBank/DDBJ whole genome shotgun (WGS) entry which is preliminary data.</text>
</comment>
<dbReference type="Proteomes" id="UP000806528">
    <property type="component" value="Unassembled WGS sequence"/>
</dbReference>
<name>A0ABR9PEV0_9ACTN</name>
<dbReference type="Pfam" id="PF13396">
    <property type="entry name" value="PLDc_N"/>
    <property type="match status" value="1"/>
</dbReference>
<keyword evidence="5 6" id="KW-0472">Membrane</keyword>
<evidence type="ECO:0000256" key="3">
    <source>
        <dbReference type="ARBA" id="ARBA00022692"/>
    </source>
</evidence>
<proteinExistence type="predicted"/>
<organism evidence="8 9">
    <name type="scientific">Nocardiopsis coralli</name>
    <dbReference type="NCBI Taxonomy" id="2772213"/>
    <lineage>
        <taxon>Bacteria</taxon>
        <taxon>Bacillati</taxon>
        <taxon>Actinomycetota</taxon>
        <taxon>Actinomycetes</taxon>
        <taxon>Streptosporangiales</taxon>
        <taxon>Nocardiopsidaceae</taxon>
        <taxon>Nocardiopsis</taxon>
    </lineage>
</organism>
<evidence type="ECO:0000259" key="7">
    <source>
        <dbReference type="Pfam" id="PF13396"/>
    </source>
</evidence>
<sequence length="78" mass="8483">MPLMMSDLPVDEHALGIALLLGSLLLGLAVVVFIIAAFFSVLFARMDLGMKVVWIILIFLAPFIGALLWFVIGRPRAG</sequence>